<dbReference type="EMBL" id="CACRXK020026202">
    <property type="protein sequence ID" value="CAB4040051.1"/>
    <property type="molecule type" value="Genomic_DNA"/>
</dbReference>
<dbReference type="GO" id="GO:0006890">
    <property type="term" value="P:retrograde vesicle-mediated transport, Golgi to endoplasmic reticulum"/>
    <property type="evidence" value="ECO:0007669"/>
    <property type="project" value="TreeGrafter"/>
</dbReference>
<proteinExistence type="predicted"/>
<keyword evidence="2" id="KW-1185">Reference proteome</keyword>
<name>A0A6S7K9D9_PARCT</name>
<dbReference type="GO" id="GO:0000149">
    <property type="term" value="F:SNARE binding"/>
    <property type="evidence" value="ECO:0007669"/>
    <property type="project" value="TreeGrafter"/>
</dbReference>
<dbReference type="GO" id="GO:0070939">
    <property type="term" value="C:Dsl1/NZR complex"/>
    <property type="evidence" value="ECO:0007669"/>
    <property type="project" value="TreeGrafter"/>
</dbReference>
<protein>
    <submittedName>
        <fullName evidence="1">Uncharacterized protein</fullName>
    </submittedName>
</protein>
<feature type="non-terminal residue" evidence="1">
    <location>
        <position position="383"/>
    </location>
</feature>
<dbReference type="Proteomes" id="UP001152795">
    <property type="component" value="Unassembled WGS sequence"/>
</dbReference>
<dbReference type="OrthoDB" id="27490at2759"/>
<dbReference type="PANTHER" id="PTHR15922">
    <property type="entry name" value="NEUROBLASTOMA-AMPLIFIED SEQUENCE"/>
    <property type="match status" value="1"/>
</dbReference>
<evidence type="ECO:0000313" key="2">
    <source>
        <dbReference type="Proteomes" id="UP001152795"/>
    </source>
</evidence>
<evidence type="ECO:0000313" key="1">
    <source>
        <dbReference type="EMBL" id="CAB4040051.1"/>
    </source>
</evidence>
<dbReference type="AlphaFoldDB" id="A0A6S7K9D9"/>
<comment type="caution">
    <text evidence="1">The sequence shown here is derived from an EMBL/GenBank/DDBJ whole genome shotgun (WGS) entry which is preliminary data.</text>
</comment>
<gene>
    <name evidence="1" type="ORF">PACLA_8A033111</name>
</gene>
<sequence length="383" mass="43799">MEALYRNVRLPEQKLLNFSLAHCEPNAIEALLHSRSLLQTKILYFELSELMEEIGDPLDSDDLTTTGQISKTTRTILSSVSDVGWWTDTLHWVRPLHKPTNQNEEQSTGTSHKELEFHYHPFYETIQEKLAKEKGNTDSEKTENNSTHISELLLQTQKLAEERAEGSIEEPATEVLIQLADDCFLKDTALALAYLLALPESTNAYECFEKLPNSALTLQLASYYYALQVHSLLSPQVQDTQASLYLHPPEHVVDHVINSIRGRVETGDDVKFLASHLKRYHTQLADFAQARLLQGLGRGVDIGRFTQDEEYKRETILGLTMSVDDQIFETAVALAERYDISKWEMFMSHLEWLFTDSELSTKQLQDRVSERQIMTTLLAQPEK</sequence>
<accession>A0A6S7K9D9</accession>
<reference evidence="1" key="1">
    <citation type="submission" date="2020-04" db="EMBL/GenBank/DDBJ databases">
        <authorList>
            <person name="Alioto T."/>
            <person name="Alioto T."/>
            <person name="Gomez Garrido J."/>
        </authorList>
    </citation>
    <scope>NUCLEOTIDE SEQUENCE</scope>
    <source>
        <strain evidence="1">A484AB</strain>
    </source>
</reference>
<dbReference type="PANTHER" id="PTHR15922:SF2">
    <property type="entry name" value="NBAS SUBUNIT OF NRZ TETHERING COMPLEX"/>
    <property type="match status" value="1"/>
</dbReference>
<organism evidence="1 2">
    <name type="scientific">Paramuricea clavata</name>
    <name type="common">Red gorgonian</name>
    <name type="synonym">Violescent sea-whip</name>
    <dbReference type="NCBI Taxonomy" id="317549"/>
    <lineage>
        <taxon>Eukaryota</taxon>
        <taxon>Metazoa</taxon>
        <taxon>Cnidaria</taxon>
        <taxon>Anthozoa</taxon>
        <taxon>Octocorallia</taxon>
        <taxon>Malacalcyonacea</taxon>
        <taxon>Plexauridae</taxon>
        <taxon>Paramuricea</taxon>
    </lineage>
</organism>